<feature type="repeat" description="WD" evidence="3">
    <location>
        <begin position="500"/>
        <end position="543"/>
    </location>
</feature>
<keyword evidence="1 3" id="KW-0853">WD repeat</keyword>
<feature type="repeat" description="WD" evidence="3">
    <location>
        <begin position="554"/>
        <end position="589"/>
    </location>
</feature>
<comment type="caution">
    <text evidence="5">The sequence shown here is derived from an EMBL/GenBank/DDBJ whole genome shotgun (WGS) entry which is preliminary data.</text>
</comment>
<dbReference type="InterPro" id="IPR015943">
    <property type="entry name" value="WD40/YVTN_repeat-like_dom_sf"/>
</dbReference>
<protein>
    <submittedName>
        <fullName evidence="5">CHAT domain-containing protein</fullName>
    </submittedName>
</protein>
<dbReference type="Pfam" id="PF12770">
    <property type="entry name" value="CHAT"/>
    <property type="match status" value="1"/>
</dbReference>
<keyword evidence="2" id="KW-0677">Repeat</keyword>
<dbReference type="PROSITE" id="PS50294">
    <property type="entry name" value="WD_REPEATS_REGION"/>
    <property type="match status" value="6"/>
</dbReference>
<feature type="repeat" description="WD" evidence="3">
    <location>
        <begin position="650"/>
        <end position="686"/>
    </location>
</feature>
<dbReference type="SMART" id="SM00320">
    <property type="entry name" value="WD40"/>
    <property type="match status" value="7"/>
</dbReference>
<dbReference type="Gene3D" id="2.130.10.10">
    <property type="entry name" value="YVTN repeat-like/Quinoprotein amine dehydrogenase"/>
    <property type="match status" value="4"/>
</dbReference>
<feature type="repeat" description="WD" evidence="3">
    <location>
        <begin position="590"/>
        <end position="631"/>
    </location>
</feature>
<dbReference type="InterPro" id="IPR036322">
    <property type="entry name" value="WD40_repeat_dom_sf"/>
</dbReference>
<dbReference type="InterPro" id="IPR024983">
    <property type="entry name" value="CHAT_dom"/>
</dbReference>
<dbReference type="InterPro" id="IPR001680">
    <property type="entry name" value="WD40_rpt"/>
</dbReference>
<dbReference type="PRINTS" id="PR00320">
    <property type="entry name" value="GPROTEINBRPT"/>
</dbReference>
<dbReference type="EMBL" id="JBHFNQ010000080">
    <property type="protein sequence ID" value="MFB2877251.1"/>
    <property type="molecule type" value="Genomic_DNA"/>
</dbReference>
<feature type="domain" description="CHAT" evidence="4">
    <location>
        <begin position="228"/>
        <end position="348"/>
    </location>
</feature>
<dbReference type="Proteomes" id="UP001576774">
    <property type="component" value="Unassembled WGS sequence"/>
</dbReference>
<feature type="repeat" description="WD" evidence="3">
    <location>
        <begin position="687"/>
        <end position="728"/>
    </location>
</feature>
<keyword evidence="6" id="KW-1185">Reference proteome</keyword>
<dbReference type="PANTHER" id="PTHR19848">
    <property type="entry name" value="WD40 REPEAT PROTEIN"/>
    <property type="match status" value="1"/>
</dbReference>
<name>A0ABV4X3X0_9CYAN</name>
<reference evidence="5 6" key="1">
    <citation type="submission" date="2024-09" db="EMBL/GenBank/DDBJ databases">
        <title>Floridaenema gen nov. (Aerosakkonemataceae, Aerosakkonematales ord. nov., Cyanobacteria) from benthic tropical and subtropical fresh waters, with the description of four new species.</title>
        <authorList>
            <person name="Moretto J.A."/>
            <person name="Berthold D.E."/>
            <person name="Lefler F.W."/>
            <person name="Huang I.-S."/>
            <person name="Laughinghouse H. IV."/>
        </authorList>
    </citation>
    <scope>NUCLEOTIDE SEQUENCE [LARGE SCALE GENOMIC DNA]</scope>
    <source>
        <strain evidence="5 6">BLCC-F46</strain>
    </source>
</reference>
<accession>A0ABV4X3X0</accession>
<evidence type="ECO:0000259" key="4">
    <source>
        <dbReference type="Pfam" id="PF12770"/>
    </source>
</evidence>
<dbReference type="PROSITE" id="PS00678">
    <property type="entry name" value="WD_REPEATS_1"/>
    <property type="match status" value="2"/>
</dbReference>
<dbReference type="PROSITE" id="PS50082">
    <property type="entry name" value="WD_REPEATS_2"/>
    <property type="match status" value="7"/>
</dbReference>
<dbReference type="InterPro" id="IPR020472">
    <property type="entry name" value="WD40_PAC1"/>
</dbReference>
<dbReference type="RefSeq" id="WP_413270358.1">
    <property type="nucleotide sequence ID" value="NZ_JBHFNQ010000080.1"/>
</dbReference>
<gene>
    <name evidence="5" type="ORF">ACE1CC_10230</name>
</gene>
<dbReference type="InterPro" id="IPR019775">
    <property type="entry name" value="WD40_repeat_CS"/>
</dbReference>
<dbReference type="CDD" id="cd00200">
    <property type="entry name" value="WD40"/>
    <property type="match status" value="1"/>
</dbReference>
<evidence type="ECO:0000313" key="5">
    <source>
        <dbReference type="EMBL" id="MFB2877251.1"/>
    </source>
</evidence>
<proteinExistence type="predicted"/>
<evidence type="ECO:0000256" key="2">
    <source>
        <dbReference type="ARBA" id="ARBA00022737"/>
    </source>
</evidence>
<organism evidence="5 6">
    <name type="scientific">Floridaenema aerugineum BLCC-F46</name>
    <dbReference type="NCBI Taxonomy" id="3153654"/>
    <lineage>
        <taxon>Bacteria</taxon>
        <taxon>Bacillati</taxon>
        <taxon>Cyanobacteriota</taxon>
        <taxon>Cyanophyceae</taxon>
        <taxon>Oscillatoriophycideae</taxon>
        <taxon>Aerosakkonematales</taxon>
        <taxon>Aerosakkonemataceae</taxon>
        <taxon>Floridanema</taxon>
        <taxon>Floridanema aerugineum</taxon>
    </lineage>
</organism>
<dbReference type="Pfam" id="PF00400">
    <property type="entry name" value="WD40"/>
    <property type="match status" value="7"/>
</dbReference>
<evidence type="ECO:0000256" key="3">
    <source>
        <dbReference type="PROSITE-ProRule" id="PRU00221"/>
    </source>
</evidence>
<evidence type="ECO:0000313" key="6">
    <source>
        <dbReference type="Proteomes" id="UP001576774"/>
    </source>
</evidence>
<feature type="repeat" description="WD" evidence="3">
    <location>
        <begin position="458"/>
        <end position="499"/>
    </location>
</feature>
<dbReference type="SUPFAM" id="SSF50978">
    <property type="entry name" value="WD40 repeat-like"/>
    <property type="match status" value="1"/>
</dbReference>
<sequence>MAKLIFLKVNRGSFEQGFDVTFQMAKEGQSFSAVKDYKLPGASTDITKIYEQWRTDYSSLQRGIFWRNKERVGRQIGSGSNNVTQIKENCRHSYQDLVNNVQAWLNQYGNGNIEFSKFRDRLLQELGDSKGKKEEVRVFIQTKDRLLNKLPWHEWSIFSESRAKVEIALSPPDFDRVEREIVTDKTKLKILAILGDREGIDLEQDRAFLTEELPGAEVSFLPEVPENSRQIVSDYLWNEDWDILFFAGHSSSEDAKGRIYTNKNKNEYLTVDKLKPGLENAIERGLKLAIFNSCDGLQLAYDLAKLNIPQIIVMREPVPDRVAQRFLKHFLRAFSSGESLYQSVWKTRGILQTEGLEDEFPGASLLPIVCQNPAEVSLVWPKQQTSQDKRNEELAGLRQKLLVAKSIRDLQDILLRVEFFLSKYPKYPEGELLKYDLEKALEQDNIKVKKTEQFTGILKGHSDIIKSVAVHPNGEIIASGSLDQTIKLWHLATGELLHTITGHSGGVTCVAFSSNGQILASSSANPDGTIKLWDTETWKLKGTLKGDDWVVLSVWSIAISPDGKTLVSGHHADSTVKVWNLETGELRHTLRGHVWAVHCVAINHDGQTIASGSFDSNIKIWNAYTGRQIRNLNGPGEGPVGWTRSFFSDNSVYSVAFSPDGQTLASGGVKQPIKLWRLSSGEVKTTLIGHTDDVYSVAFSPDGKLLASGSADRTIRIWDLFTGEPIDTLGHSDTVSSVAFSPDGQTLVSGSNDMTIKIWHL</sequence>
<feature type="repeat" description="WD" evidence="3">
    <location>
        <begin position="728"/>
        <end position="761"/>
    </location>
</feature>
<evidence type="ECO:0000256" key="1">
    <source>
        <dbReference type="ARBA" id="ARBA00022574"/>
    </source>
</evidence>
<dbReference type="PANTHER" id="PTHR19848:SF8">
    <property type="entry name" value="F-BOX AND WD REPEAT DOMAIN CONTAINING 7"/>
    <property type="match status" value="1"/>
</dbReference>